<feature type="transmembrane region" description="Helical" evidence="2">
    <location>
        <begin position="174"/>
        <end position="197"/>
    </location>
</feature>
<keyword evidence="5" id="KW-1185">Reference proteome</keyword>
<sequence>MSTGTGAKQPFHRLSGDDRGPIIIIVAYSWIFITFIIAIIRFGLAWKQRLRFQVDDGAFLLGAVFATISSIFAHVSANGGLGKRMAKVDASGLDKFYKMMWACELTGVLAMMSAKTSVILLSHRVAPREPRPFFFVLALVACWAIFSIFAIAFQCALPHPWTYVPAQCPSRGNLLYPIIIFNILTDALLATWILPTLSRLLMDTGKRTTVMILFGSRLFVCCFGIVQLVSVARHVHQDDVTFYSFGNVLWGLCVIHLSVLLATIPRTNRFIDALQTMHTSTLLTEFELANPNGGAPIVLPKHSLSTSGALTSAGTKTTGKSHTRSKSRSPSRSNRSGEEPLVDTPLKLTPSGEQNFRTHITSQEEQRHSQSRKYHLDDLKKYLHRSKHDEEMNLATMFSWNSTSHGHERIVQTREVTQEVEVVPPRESRWSYSKPRRLSRGV</sequence>
<dbReference type="PANTHER" id="PTHR38794:SF3">
    <property type="entry name" value="INTEGRAL MEMBRANE PROTEIN"/>
    <property type="match status" value="1"/>
</dbReference>
<dbReference type="Proteomes" id="UP000799757">
    <property type="component" value="Unassembled WGS sequence"/>
</dbReference>
<feature type="transmembrane region" description="Helical" evidence="2">
    <location>
        <begin position="209"/>
        <end position="230"/>
    </location>
</feature>
<keyword evidence="2" id="KW-0472">Membrane</keyword>
<dbReference type="AlphaFoldDB" id="A0A6A6WR80"/>
<dbReference type="Pfam" id="PF20684">
    <property type="entry name" value="Fung_rhodopsin"/>
    <property type="match status" value="1"/>
</dbReference>
<dbReference type="InterPro" id="IPR049326">
    <property type="entry name" value="Rhodopsin_dom_fungi"/>
</dbReference>
<proteinExistence type="predicted"/>
<organism evidence="4 5">
    <name type="scientific">Melanomma pulvis-pyrius CBS 109.77</name>
    <dbReference type="NCBI Taxonomy" id="1314802"/>
    <lineage>
        <taxon>Eukaryota</taxon>
        <taxon>Fungi</taxon>
        <taxon>Dikarya</taxon>
        <taxon>Ascomycota</taxon>
        <taxon>Pezizomycotina</taxon>
        <taxon>Dothideomycetes</taxon>
        <taxon>Pleosporomycetidae</taxon>
        <taxon>Pleosporales</taxon>
        <taxon>Melanommataceae</taxon>
        <taxon>Melanomma</taxon>
    </lineage>
</organism>
<evidence type="ECO:0000313" key="4">
    <source>
        <dbReference type="EMBL" id="KAF2786421.1"/>
    </source>
</evidence>
<evidence type="ECO:0000259" key="3">
    <source>
        <dbReference type="Pfam" id="PF20684"/>
    </source>
</evidence>
<evidence type="ECO:0000256" key="2">
    <source>
        <dbReference type="SAM" id="Phobius"/>
    </source>
</evidence>
<gene>
    <name evidence="4" type="ORF">K505DRAFT_318482</name>
</gene>
<keyword evidence="2" id="KW-0812">Transmembrane</keyword>
<dbReference type="OrthoDB" id="3918601at2759"/>
<feature type="region of interest" description="Disordered" evidence="1">
    <location>
        <begin position="306"/>
        <end position="353"/>
    </location>
</feature>
<feature type="transmembrane region" description="Helical" evidence="2">
    <location>
        <begin position="99"/>
        <end position="121"/>
    </location>
</feature>
<dbReference type="EMBL" id="MU002469">
    <property type="protein sequence ID" value="KAF2786421.1"/>
    <property type="molecule type" value="Genomic_DNA"/>
</dbReference>
<evidence type="ECO:0000313" key="5">
    <source>
        <dbReference type="Proteomes" id="UP000799757"/>
    </source>
</evidence>
<reference evidence="4" key="1">
    <citation type="journal article" date="2020" name="Stud. Mycol.">
        <title>101 Dothideomycetes genomes: a test case for predicting lifestyles and emergence of pathogens.</title>
        <authorList>
            <person name="Haridas S."/>
            <person name="Albert R."/>
            <person name="Binder M."/>
            <person name="Bloem J."/>
            <person name="Labutti K."/>
            <person name="Salamov A."/>
            <person name="Andreopoulos B."/>
            <person name="Baker S."/>
            <person name="Barry K."/>
            <person name="Bills G."/>
            <person name="Bluhm B."/>
            <person name="Cannon C."/>
            <person name="Castanera R."/>
            <person name="Culley D."/>
            <person name="Daum C."/>
            <person name="Ezra D."/>
            <person name="Gonzalez J."/>
            <person name="Henrissat B."/>
            <person name="Kuo A."/>
            <person name="Liang C."/>
            <person name="Lipzen A."/>
            <person name="Lutzoni F."/>
            <person name="Magnuson J."/>
            <person name="Mondo S."/>
            <person name="Nolan M."/>
            <person name="Ohm R."/>
            <person name="Pangilinan J."/>
            <person name="Park H.-J."/>
            <person name="Ramirez L."/>
            <person name="Alfaro M."/>
            <person name="Sun H."/>
            <person name="Tritt A."/>
            <person name="Yoshinaga Y."/>
            <person name="Zwiers L.-H."/>
            <person name="Turgeon B."/>
            <person name="Goodwin S."/>
            <person name="Spatafora J."/>
            <person name="Crous P."/>
            <person name="Grigoriev I."/>
        </authorList>
    </citation>
    <scope>NUCLEOTIDE SEQUENCE</scope>
    <source>
        <strain evidence="4">CBS 109.77</strain>
    </source>
</reference>
<dbReference type="PANTHER" id="PTHR38794">
    <property type="entry name" value="INTEGRAL MEMBRANE PROTEIN"/>
    <property type="match status" value="1"/>
</dbReference>
<feature type="transmembrane region" description="Helical" evidence="2">
    <location>
        <begin position="58"/>
        <end position="79"/>
    </location>
</feature>
<feature type="compositionally biased region" description="Basic residues" evidence="1">
    <location>
        <begin position="319"/>
        <end position="329"/>
    </location>
</feature>
<accession>A0A6A6WR80</accession>
<protein>
    <recommendedName>
        <fullName evidence="3">Rhodopsin domain-containing protein</fullName>
    </recommendedName>
</protein>
<feature type="transmembrane region" description="Helical" evidence="2">
    <location>
        <begin position="133"/>
        <end position="154"/>
    </location>
</feature>
<feature type="transmembrane region" description="Helical" evidence="2">
    <location>
        <begin position="242"/>
        <end position="264"/>
    </location>
</feature>
<feature type="domain" description="Rhodopsin" evidence="3">
    <location>
        <begin position="41"/>
        <end position="270"/>
    </location>
</feature>
<feature type="transmembrane region" description="Helical" evidence="2">
    <location>
        <begin position="20"/>
        <end position="46"/>
    </location>
</feature>
<evidence type="ECO:0000256" key="1">
    <source>
        <dbReference type="SAM" id="MobiDB-lite"/>
    </source>
</evidence>
<keyword evidence="2" id="KW-1133">Transmembrane helix</keyword>
<name>A0A6A6WR80_9PLEO</name>
<feature type="compositionally biased region" description="Polar residues" evidence="1">
    <location>
        <begin position="306"/>
        <end position="318"/>
    </location>
</feature>